<evidence type="ECO:0000256" key="1">
    <source>
        <dbReference type="SAM" id="Phobius"/>
    </source>
</evidence>
<accession>A0ABP0PJA1</accession>
<reference evidence="3 4" key="1">
    <citation type="submission" date="2024-02" db="EMBL/GenBank/DDBJ databases">
        <authorList>
            <person name="Chen Y."/>
            <person name="Shah S."/>
            <person name="Dougan E. K."/>
            <person name="Thang M."/>
            <person name="Chan C."/>
        </authorList>
    </citation>
    <scope>NUCLEOTIDE SEQUENCE [LARGE SCALE GENOMIC DNA]</scope>
</reference>
<evidence type="ECO:0000313" key="4">
    <source>
        <dbReference type="Proteomes" id="UP001642484"/>
    </source>
</evidence>
<sequence length="211" mass="23392">MDANLFLFQTVIVGDDWGELAVPLIQTYPATACIFVGSFLTIVFGVLNLIMALVVHSFQDNDRASEVEADRRTLANLFAHLETDQSGQSQERDLDDSDLQMLFEMIDWDGRGAIEASDFVSCLSCFAHDSKRTPRFIKYNFMQSMRSQEDLYASGAGKKSPPKPPKPEISLPGWAILCGPIQRCSDGCSSCRLTCLKHAPLGDLLVQRNGH</sequence>
<feature type="transmembrane region" description="Helical" evidence="1">
    <location>
        <begin position="28"/>
        <end position="55"/>
    </location>
</feature>
<dbReference type="InterPro" id="IPR011992">
    <property type="entry name" value="EF-hand-dom_pair"/>
</dbReference>
<dbReference type="Proteomes" id="UP001642484">
    <property type="component" value="Unassembled WGS sequence"/>
</dbReference>
<name>A0ABP0PJA1_9DINO</name>
<protein>
    <recommendedName>
        <fullName evidence="2">EF-hand domain-containing protein</fullName>
    </recommendedName>
</protein>
<evidence type="ECO:0000313" key="3">
    <source>
        <dbReference type="EMBL" id="CAK9075723.1"/>
    </source>
</evidence>
<organism evidence="3 4">
    <name type="scientific">Durusdinium trenchii</name>
    <dbReference type="NCBI Taxonomy" id="1381693"/>
    <lineage>
        <taxon>Eukaryota</taxon>
        <taxon>Sar</taxon>
        <taxon>Alveolata</taxon>
        <taxon>Dinophyceae</taxon>
        <taxon>Suessiales</taxon>
        <taxon>Symbiodiniaceae</taxon>
        <taxon>Durusdinium</taxon>
    </lineage>
</organism>
<gene>
    <name evidence="3" type="ORF">CCMP2556_LOCUS37297</name>
</gene>
<dbReference type="Gene3D" id="1.10.287.70">
    <property type="match status" value="1"/>
</dbReference>
<keyword evidence="1" id="KW-0472">Membrane</keyword>
<dbReference type="SUPFAM" id="SSF47473">
    <property type="entry name" value="EF-hand"/>
    <property type="match status" value="1"/>
</dbReference>
<keyword evidence="4" id="KW-1185">Reference proteome</keyword>
<dbReference type="EMBL" id="CAXAMN010023173">
    <property type="protein sequence ID" value="CAK9075723.1"/>
    <property type="molecule type" value="Genomic_DNA"/>
</dbReference>
<evidence type="ECO:0000259" key="2">
    <source>
        <dbReference type="PROSITE" id="PS50222"/>
    </source>
</evidence>
<keyword evidence="1" id="KW-1133">Transmembrane helix</keyword>
<dbReference type="PROSITE" id="PS50222">
    <property type="entry name" value="EF_HAND_2"/>
    <property type="match status" value="1"/>
</dbReference>
<feature type="domain" description="EF-hand" evidence="2">
    <location>
        <begin position="94"/>
        <end position="129"/>
    </location>
</feature>
<proteinExistence type="predicted"/>
<dbReference type="InterPro" id="IPR002048">
    <property type="entry name" value="EF_hand_dom"/>
</dbReference>
<comment type="caution">
    <text evidence="3">The sequence shown here is derived from an EMBL/GenBank/DDBJ whole genome shotgun (WGS) entry which is preliminary data.</text>
</comment>
<keyword evidence="1" id="KW-0812">Transmembrane</keyword>